<accession>A0A3M7QYD5</accession>
<gene>
    <name evidence="2" type="ORF">BpHYR1_004063</name>
</gene>
<protein>
    <submittedName>
        <fullName evidence="2">Uncharacterized protein</fullName>
    </submittedName>
</protein>
<evidence type="ECO:0000313" key="2">
    <source>
        <dbReference type="EMBL" id="RNA16372.1"/>
    </source>
</evidence>
<organism evidence="2 3">
    <name type="scientific">Brachionus plicatilis</name>
    <name type="common">Marine rotifer</name>
    <name type="synonym">Brachionus muelleri</name>
    <dbReference type="NCBI Taxonomy" id="10195"/>
    <lineage>
        <taxon>Eukaryota</taxon>
        <taxon>Metazoa</taxon>
        <taxon>Spiralia</taxon>
        <taxon>Gnathifera</taxon>
        <taxon>Rotifera</taxon>
        <taxon>Eurotatoria</taxon>
        <taxon>Monogononta</taxon>
        <taxon>Pseudotrocha</taxon>
        <taxon>Ploima</taxon>
        <taxon>Brachionidae</taxon>
        <taxon>Brachionus</taxon>
    </lineage>
</organism>
<keyword evidence="3" id="KW-1185">Reference proteome</keyword>
<dbReference type="AlphaFoldDB" id="A0A3M7QYD5"/>
<dbReference type="Proteomes" id="UP000276133">
    <property type="component" value="Unassembled WGS sequence"/>
</dbReference>
<sequence>MKNCCFSSRILMFSNYILSLFILPMKINFDTETQFRHPNKNFDFKTKFRRSLKSNAIQSDFFKLVQSILNPKIMI</sequence>
<dbReference type="EMBL" id="REGN01004723">
    <property type="protein sequence ID" value="RNA16372.1"/>
    <property type="molecule type" value="Genomic_DNA"/>
</dbReference>
<feature type="signal peptide" evidence="1">
    <location>
        <begin position="1"/>
        <end position="19"/>
    </location>
</feature>
<evidence type="ECO:0000256" key="1">
    <source>
        <dbReference type="SAM" id="SignalP"/>
    </source>
</evidence>
<feature type="chain" id="PRO_5018217306" evidence="1">
    <location>
        <begin position="20"/>
        <end position="75"/>
    </location>
</feature>
<keyword evidence="1" id="KW-0732">Signal</keyword>
<proteinExistence type="predicted"/>
<comment type="caution">
    <text evidence="2">The sequence shown here is derived from an EMBL/GenBank/DDBJ whole genome shotgun (WGS) entry which is preliminary data.</text>
</comment>
<evidence type="ECO:0000313" key="3">
    <source>
        <dbReference type="Proteomes" id="UP000276133"/>
    </source>
</evidence>
<reference evidence="2 3" key="1">
    <citation type="journal article" date="2018" name="Sci. Rep.">
        <title>Genomic signatures of local adaptation to the degree of environmental predictability in rotifers.</title>
        <authorList>
            <person name="Franch-Gras L."/>
            <person name="Hahn C."/>
            <person name="Garcia-Roger E.M."/>
            <person name="Carmona M.J."/>
            <person name="Serra M."/>
            <person name="Gomez A."/>
        </authorList>
    </citation>
    <scope>NUCLEOTIDE SEQUENCE [LARGE SCALE GENOMIC DNA]</scope>
    <source>
        <strain evidence="2">HYR1</strain>
    </source>
</reference>
<name>A0A3M7QYD5_BRAPC</name>